<evidence type="ECO:0000313" key="2">
    <source>
        <dbReference type="EMBL" id="CAA9528082.1"/>
    </source>
</evidence>
<sequence>MTLTAPDPASASLTEIALPAVSENVMPVSSVPLCAPGAVFLIASFVLLTSTLAVRLVDEACPSLTVTVMLRSAVFGVCDALSYFTREIRVS</sequence>
<organism evidence="2">
    <name type="scientific">uncultured Solirubrobacteraceae bacterium</name>
    <dbReference type="NCBI Taxonomy" id="1162706"/>
    <lineage>
        <taxon>Bacteria</taxon>
        <taxon>Bacillati</taxon>
        <taxon>Actinomycetota</taxon>
        <taxon>Thermoleophilia</taxon>
        <taxon>Solirubrobacterales</taxon>
        <taxon>Solirubrobacteraceae</taxon>
        <taxon>environmental samples</taxon>
    </lineage>
</organism>
<proteinExistence type="predicted"/>
<keyword evidence="1" id="KW-0472">Membrane</keyword>
<dbReference type="EMBL" id="CADCVT010000375">
    <property type="protein sequence ID" value="CAA9528082.1"/>
    <property type="molecule type" value="Genomic_DNA"/>
</dbReference>
<evidence type="ECO:0000256" key="1">
    <source>
        <dbReference type="SAM" id="Phobius"/>
    </source>
</evidence>
<keyword evidence="1" id="KW-0812">Transmembrane</keyword>
<keyword evidence="1" id="KW-1133">Transmembrane helix</keyword>
<reference evidence="2" key="1">
    <citation type="submission" date="2020-02" db="EMBL/GenBank/DDBJ databases">
        <authorList>
            <person name="Meier V. D."/>
        </authorList>
    </citation>
    <scope>NUCLEOTIDE SEQUENCE</scope>
    <source>
        <strain evidence="2">AVDCRST_MAG85</strain>
    </source>
</reference>
<accession>A0A6J4TNJ4</accession>
<feature type="transmembrane region" description="Helical" evidence="1">
    <location>
        <begin position="35"/>
        <end position="57"/>
    </location>
</feature>
<dbReference type="AlphaFoldDB" id="A0A6J4TNJ4"/>
<name>A0A6J4TNJ4_9ACTN</name>
<protein>
    <submittedName>
        <fullName evidence="2">Uncharacterized protein</fullName>
    </submittedName>
</protein>
<gene>
    <name evidence="2" type="ORF">AVDCRST_MAG85-3421</name>
</gene>